<evidence type="ECO:0000313" key="7">
    <source>
        <dbReference type="Proteomes" id="UP001339911"/>
    </source>
</evidence>
<evidence type="ECO:0000259" key="5">
    <source>
        <dbReference type="PROSITE" id="PS50893"/>
    </source>
</evidence>
<dbReference type="Proteomes" id="UP001339911">
    <property type="component" value="Unassembled WGS sequence"/>
</dbReference>
<proteinExistence type="inferred from homology"/>
<organism evidence="6 7">
    <name type="scientific">Plantactinospora veratri</name>
    <dbReference type="NCBI Taxonomy" id="1436122"/>
    <lineage>
        <taxon>Bacteria</taxon>
        <taxon>Bacillati</taxon>
        <taxon>Actinomycetota</taxon>
        <taxon>Actinomycetes</taxon>
        <taxon>Micromonosporales</taxon>
        <taxon>Micromonosporaceae</taxon>
        <taxon>Plantactinospora</taxon>
    </lineage>
</organism>
<dbReference type="SMART" id="SM00382">
    <property type="entry name" value="AAA"/>
    <property type="match status" value="1"/>
</dbReference>
<keyword evidence="4 6" id="KW-0067">ATP-binding</keyword>
<dbReference type="PANTHER" id="PTHR43335">
    <property type="entry name" value="ABC TRANSPORTER, ATP-BINDING PROTEIN"/>
    <property type="match status" value="1"/>
</dbReference>
<keyword evidence="7" id="KW-1185">Reference proteome</keyword>
<dbReference type="InterPro" id="IPR003439">
    <property type="entry name" value="ABC_transporter-like_ATP-bd"/>
</dbReference>
<dbReference type="PROSITE" id="PS50893">
    <property type="entry name" value="ABC_TRANSPORTER_2"/>
    <property type="match status" value="1"/>
</dbReference>
<gene>
    <name evidence="6" type="ORF">V1634_20265</name>
</gene>
<dbReference type="Pfam" id="PF00005">
    <property type="entry name" value="ABC_tran"/>
    <property type="match status" value="1"/>
</dbReference>
<evidence type="ECO:0000313" key="6">
    <source>
        <dbReference type="EMBL" id="MEE6309176.1"/>
    </source>
</evidence>
<dbReference type="SUPFAM" id="SSF52540">
    <property type="entry name" value="P-loop containing nucleoside triphosphate hydrolases"/>
    <property type="match status" value="1"/>
</dbReference>
<accession>A0ABU7SGT5</accession>
<dbReference type="Gene3D" id="3.40.50.300">
    <property type="entry name" value="P-loop containing nucleotide triphosphate hydrolases"/>
    <property type="match status" value="1"/>
</dbReference>
<dbReference type="InterPro" id="IPR027417">
    <property type="entry name" value="P-loop_NTPase"/>
</dbReference>
<dbReference type="RefSeq" id="WP_331209453.1">
    <property type="nucleotide sequence ID" value="NZ_JAZGQL010000014.1"/>
</dbReference>
<name>A0ABU7SGT5_9ACTN</name>
<dbReference type="PANTHER" id="PTHR43335:SF4">
    <property type="entry name" value="ABC TRANSPORTER, ATP-BINDING PROTEIN"/>
    <property type="match status" value="1"/>
</dbReference>
<evidence type="ECO:0000256" key="2">
    <source>
        <dbReference type="ARBA" id="ARBA00022448"/>
    </source>
</evidence>
<keyword evidence="3" id="KW-0547">Nucleotide-binding</keyword>
<evidence type="ECO:0000256" key="4">
    <source>
        <dbReference type="ARBA" id="ARBA00022840"/>
    </source>
</evidence>
<reference evidence="6 7" key="1">
    <citation type="submission" date="2024-01" db="EMBL/GenBank/DDBJ databases">
        <title>Genome insights into Plantactinospora veratri sp. nov.</title>
        <authorList>
            <person name="Wang L."/>
        </authorList>
    </citation>
    <scope>NUCLEOTIDE SEQUENCE [LARGE SCALE GENOMIC DNA]</scope>
    <source>
        <strain evidence="6 7">NEAU-FHS4</strain>
    </source>
</reference>
<dbReference type="PROSITE" id="PS00211">
    <property type="entry name" value="ABC_TRANSPORTER_1"/>
    <property type="match status" value="1"/>
</dbReference>
<protein>
    <submittedName>
        <fullName evidence="6">ATP-binding cassette domain-containing protein</fullName>
    </submittedName>
</protein>
<dbReference type="EMBL" id="JAZGQL010000014">
    <property type="protein sequence ID" value="MEE6309176.1"/>
    <property type="molecule type" value="Genomic_DNA"/>
</dbReference>
<evidence type="ECO:0000256" key="1">
    <source>
        <dbReference type="ARBA" id="ARBA00005417"/>
    </source>
</evidence>
<keyword evidence="2" id="KW-0813">Transport</keyword>
<comment type="caution">
    <text evidence="6">The sequence shown here is derived from an EMBL/GenBank/DDBJ whole genome shotgun (WGS) entry which is preliminary data.</text>
</comment>
<feature type="domain" description="ABC transporter" evidence="5">
    <location>
        <begin position="2"/>
        <end position="226"/>
    </location>
</feature>
<comment type="similarity">
    <text evidence="1">Belongs to the ABC transporter superfamily.</text>
</comment>
<dbReference type="InterPro" id="IPR017871">
    <property type="entry name" value="ABC_transporter-like_CS"/>
</dbReference>
<evidence type="ECO:0000256" key="3">
    <source>
        <dbReference type="ARBA" id="ARBA00022741"/>
    </source>
</evidence>
<dbReference type="InterPro" id="IPR003593">
    <property type="entry name" value="AAA+_ATPase"/>
</dbReference>
<sequence length="309" mass="33167">MIRAQGLHKRYRERVAVDDLSFEVLPGMVTGFLGPNGAGKSTTMRLMLGLDHGGGETLFDGRRFGTIRHPMRQIGAVLEARAFHPTRTARNHLRMLAAGGGIPAARADEVLEFVGLAEVARRKPRSFSLGMAQRLGLAQALLGDPQTLILDEPANGLDPHGIHWLRDILKSLAAQGRTILVSSHLLSEMELMADELVVIGRGRRIYNGDVDGFVRQFTQATVQIRSPRSDRLAQVLKGTHGVEVEVADDGTLRVSGADAPAVGEIAFANNIPLHELTTLTASLETAFISATGASEEYVARQLSTAGGAA</sequence>
<dbReference type="GO" id="GO:0005524">
    <property type="term" value="F:ATP binding"/>
    <property type="evidence" value="ECO:0007669"/>
    <property type="project" value="UniProtKB-KW"/>
</dbReference>